<keyword evidence="3" id="KW-1185">Reference proteome</keyword>
<dbReference type="AlphaFoldDB" id="A0A6G1I827"/>
<organism evidence="2 3">
    <name type="scientific">Trichodelitschia bisporula</name>
    <dbReference type="NCBI Taxonomy" id="703511"/>
    <lineage>
        <taxon>Eukaryota</taxon>
        <taxon>Fungi</taxon>
        <taxon>Dikarya</taxon>
        <taxon>Ascomycota</taxon>
        <taxon>Pezizomycotina</taxon>
        <taxon>Dothideomycetes</taxon>
        <taxon>Dothideomycetes incertae sedis</taxon>
        <taxon>Phaeotrichales</taxon>
        <taxon>Phaeotrichaceae</taxon>
        <taxon>Trichodelitschia</taxon>
    </lineage>
</organism>
<protein>
    <submittedName>
        <fullName evidence="2">Uncharacterized protein</fullName>
    </submittedName>
</protein>
<dbReference type="EMBL" id="ML996688">
    <property type="protein sequence ID" value="KAF2404458.1"/>
    <property type="molecule type" value="Genomic_DNA"/>
</dbReference>
<gene>
    <name evidence="2" type="ORF">EJ06DRAFT_579080</name>
</gene>
<reference evidence="2" key="1">
    <citation type="journal article" date="2020" name="Stud. Mycol.">
        <title>101 Dothideomycetes genomes: a test case for predicting lifestyles and emergence of pathogens.</title>
        <authorList>
            <person name="Haridas S."/>
            <person name="Albert R."/>
            <person name="Binder M."/>
            <person name="Bloem J."/>
            <person name="Labutti K."/>
            <person name="Salamov A."/>
            <person name="Andreopoulos B."/>
            <person name="Baker S."/>
            <person name="Barry K."/>
            <person name="Bills G."/>
            <person name="Bluhm B."/>
            <person name="Cannon C."/>
            <person name="Castanera R."/>
            <person name="Culley D."/>
            <person name="Daum C."/>
            <person name="Ezra D."/>
            <person name="Gonzalez J."/>
            <person name="Henrissat B."/>
            <person name="Kuo A."/>
            <person name="Liang C."/>
            <person name="Lipzen A."/>
            <person name="Lutzoni F."/>
            <person name="Magnuson J."/>
            <person name="Mondo S."/>
            <person name="Nolan M."/>
            <person name="Ohm R."/>
            <person name="Pangilinan J."/>
            <person name="Park H.-J."/>
            <person name="Ramirez L."/>
            <person name="Alfaro M."/>
            <person name="Sun H."/>
            <person name="Tritt A."/>
            <person name="Yoshinaga Y."/>
            <person name="Zwiers L.-H."/>
            <person name="Turgeon B."/>
            <person name="Goodwin S."/>
            <person name="Spatafora J."/>
            <person name="Crous P."/>
            <person name="Grigoriev I."/>
        </authorList>
    </citation>
    <scope>NUCLEOTIDE SEQUENCE</scope>
    <source>
        <strain evidence="2">CBS 262.69</strain>
    </source>
</reference>
<accession>A0A6G1I827</accession>
<feature type="region of interest" description="Disordered" evidence="1">
    <location>
        <begin position="1"/>
        <end position="40"/>
    </location>
</feature>
<sequence>MKPSNPPSPPHAPGERPPDSQSRFDGREKCKKRGEHVPRTWKKSRWYCCCEQCTVRIANRPSRAKPKATGGDELAEKPKKRKAEGPDTGLKRRKTVYGTPSATGASSFPGVVGDSAPGTMAPGPPEPSGTEETLAEPRGLTDEETAEGDSTKGKAHGDAETRERYGAVGRKRPRKEAKDDGPASGVKRRKTVKQPAGNVNSAPGVLSNRPGVLGTVGTSTLSAGILNAGAPVTGFGASTLQTAPPSSGWEYVGINRPGIFPTGGWQPSYTYPIAPSASGLTASAPPPWAPAGGPATGYVGTGTFNGGSASASTYNGSQVAGHPFNNGFIDTSILDTPWAVYAPMNCYIVPGFDMDKGGQRNTRN</sequence>
<evidence type="ECO:0000256" key="1">
    <source>
        <dbReference type="SAM" id="MobiDB-lite"/>
    </source>
</evidence>
<feature type="compositionally biased region" description="Basic residues" evidence="1">
    <location>
        <begin position="29"/>
        <end position="40"/>
    </location>
</feature>
<evidence type="ECO:0000313" key="2">
    <source>
        <dbReference type="EMBL" id="KAF2404458.1"/>
    </source>
</evidence>
<evidence type="ECO:0000313" key="3">
    <source>
        <dbReference type="Proteomes" id="UP000799640"/>
    </source>
</evidence>
<dbReference type="Proteomes" id="UP000799640">
    <property type="component" value="Unassembled WGS sequence"/>
</dbReference>
<name>A0A6G1I827_9PEZI</name>
<feature type="compositionally biased region" description="Basic and acidic residues" evidence="1">
    <location>
        <begin position="149"/>
        <end position="165"/>
    </location>
</feature>
<feature type="region of interest" description="Disordered" evidence="1">
    <location>
        <begin position="59"/>
        <end position="205"/>
    </location>
</feature>
<feature type="compositionally biased region" description="Basic and acidic residues" evidence="1">
    <location>
        <begin position="13"/>
        <end position="28"/>
    </location>
</feature>
<proteinExistence type="predicted"/>
<feature type="compositionally biased region" description="Pro residues" evidence="1">
    <location>
        <begin position="1"/>
        <end position="12"/>
    </location>
</feature>